<evidence type="ECO:0000313" key="3">
    <source>
        <dbReference type="EMBL" id="ODR45384.1"/>
    </source>
</evidence>
<dbReference type="InterPro" id="IPR001387">
    <property type="entry name" value="Cro/C1-type_HTH"/>
</dbReference>
<reference evidence="4 7" key="2">
    <citation type="submission" date="2016-08" db="EMBL/GenBank/DDBJ databases">
        <title>Characterization of Isolates of Eisenbergiella tayi Derived from Blood Cultures, Using Whole Genome Sequencing.</title>
        <authorList>
            <person name="Bernier A.-M."/>
            <person name="Burdz T."/>
            <person name="Wiebe D."/>
            <person name="Bernard K."/>
        </authorList>
    </citation>
    <scope>NUCLEOTIDE SEQUENCE [LARGE SCALE GENOMIC DNA]</scope>
    <source>
        <strain evidence="4 7">NML120146</strain>
    </source>
</reference>
<dbReference type="Proteomes" id="UP000094067">
    <property type="component" value="Unassembled WGS sequence"/>
</dbReference>
<dbReference type="InterPro" id="IPR010982">
    <property type="entry name" value="Lambda_DNA-bd_dom_sf"/>
</dbReference>
<gene>
    <name evidence="2" type="primary">immR_12</name>
    <name evidence="3" type="ORF">BEI59_26960</name>
    <name evidence="2" type="ORF">BEI61_05995</name>
    <name evidence="4" type="ORF">BEI63_18860</name>
</gene>
<dbReference type="PROSITE" id="PS50943">
    <property type="entry name" value="HTH_CROC1"/>
    <property type="match status" value="1"/>
</dbReference>
<name>A0A1E3UC33_9FIRM</name>
<dbReference type="Proteomes" id="UP000094869">
    <property type="component" value="Unassembled WGS sequence"/>
</dbReference>
<keyword evidence="7" id="KW-1185">Reference proteome</keyword>
<dbReference type="SMART" id="SM00530">
    <property type="entry name" value="HTH_XRE"/>
    <property type="match status" value="1"/>
</dbReference>
<evidence type="ECO:0000313" key="7">
    <source>
        <dbReference type="Proteomes" id="UP000094869"/>
    </source>
</evidence>
<dbReference type="Gene3D" id="1.10.260.40">
    <property type="entry name" value="lambda repressor-like DNA-binding domains"/>
    <property type="match status" value="1"/>
</dbReference>
<accession>A0A1E3UC33</accession>
<evidence type="ECO:0000313" key="5">
    <source>
        <dbReference type="Proteomes" id="UP000094067"/>
    </source>
</evidence>
<evidence type="ECO:0000313" key="4">
    <source>
        <dbReference type="EMBL" id="ODR53229.1"/>
    </source>
</evidence>
<dbReference type="OrthoDB" id="9812239at2"/>
<evidence type="ECO:0000313" key="2">
    <source>
        <dbReference type="EMBL" id="ODM01996.1"/>
    </source>
</evidence>
<reference evidence="2 5" key="1">
    <citation type="submission" date="2016-07" db="EMBL/GenBank/DDBJ databases">
        <title>Characterization of isolates of Eisenbergiella tayi derived from blood cultures, using whole genome sequencing.</title>
        <authorList>
            <person name="Burdz T."/>
            <person name="Wiebe D."/>
            <person name="Huynh C."/>
            <person name="Bernard K."/>
        </authorList>
    </citation>
    <scope>NUCLEOTIDE SEQUENCE [LARGE SCALE GENOMIC DNA]</scope>
    <source>
        <strain evidence="2 5">NML 110608</strain>
    </source>
</reference>
<dbReference type="EMBL" id="MEHD01000027">
    <property type="protein sequence ID" value="ODR53229.1"/>
    <property type="molecule type" value="Genomic_DNA"/>
</dbReference>
<dbReference type="Pfam" id="PF01381">
    <property type="entry name" value="HTH_3"/>
    <property type="match status" value="1"/>
</dbReference>
<dbReference type="Proteomes" id="UP000094271">
    <property type="component" value="Unassembled WGS sequence"/>
</dbReference>
<feature type="domain" description="HTH cro/C1-type" evidence="1">
    <location>
        <begin position="7"/>
        <end position="61"/>
    </location>
</feature>
<evidence type="ECO:0000259" key="1">
    <source>
        <dbReference type="PROSITE" id="PS50943"/>
    </source>
</evidence>
<dbReference type="EMBL" id="MCGH01000005">
    <property type="protein sequence ID" value="ODM01996.1"/>
    <property type="molecule type" value="Genomic_DNA"/>
</dbReference>
<dbReference type="SUPFAM" id="SSF47413">
    <property type="entry name" value="lambda repressor-like DNA-binding domains"/>
    <property type="match status" value="1"/>
</dbReference>
<organism evidence="3 6">
    <name type="scientific">Eisenbergiella tayi</name>
    <dbReference type="NCBI Taxonomy" id="1432052"/>
    <lineage>
        <taxon>Bacteria</taxon>
        <taxon>Bacillati</taxon>
        <taxon>Bacillota</taxon>
        <taxon>Clostridia</taxon>
        <taxon>Lachnospirales</taxon>
        <taxon>Lachnospiraceae</taxon>
        <taxon>Eisenbergiella</taxon>
    </lineage>
</organism>
<dbReference type="EMBL" id="MEHA01000027">
    <property type="protein sequence ID" value="ODR45384.1"/>
    <property type="molecule type" value="Genomic_DNA"/>
</dbReference>
<dbReference type="AlphaFoldDB" id="A0A1E3UC33"/>
<sequence length="118" mass="13475">MTFGERLKQLMDDRNLSQRQISKELNIAVTTLNGYANDYREPDFLTLTSLAHYFNVSADYLLGISTVPLMSDISGNHDVQRLLYFYQCLSPEMRSLLIEQAKLLLQFDSSSDGSSEKK</sequence>
<evidence type="ECO:0000313" key="6">
    <source>
        <dbReference type="Proteomes" id="UP000094271"/>
    </source>
</evidence>
<protein>
    <submittedName>
        <fullName evidence="2">HTH-type transcriptional regulator ImmR</fullName>
    </submittedName>
</protein>
<reference evidence="3 6" key="3">
    <citation type="submission" date="2016-08" db="EMBL/GenBank/DDBJ databases">
        <authorList>
            <person name="Seilhamer J.J."/>
        </authorList>
    </citation>
    <scope>NUCLEOTIDE SEQUENCE [LARGE SCALE GENOMIC DNA]</scope>
    <source>
        <strain evidence="3 6">NML150140-1</strain>
    </source>
</reference>
<dbReference type="GO" id="GO:0003677">
    <property type="term" value="F:DNA binding"/>
    <property type="evidence" value="ECO:0007669"/>
    <property type="project" value="InterPro"/>
</dbReference>
<dbReference type="CDD" id="cd00093">
    <property type="entry name" value="HTH_XRE"/>
    <property type="match status" value="1"/>
</dbReference>
<comment type="caution">
    <text evidence="3">The sequence shown here is derived from an EMBL/GenBank/DDBJ whole genome shotgun (WGS) entry which is preliminary data.</text>
</comment>
<dbReference type="RefSeq" id="WP_069155230.1">
    <property type="nucleotide sequence ID" value="NZ_DBFYTW010000348.1"/>
</dbReference>
<proteinExistence type="predicted"/>